<proteinExistence type="predicted"/>
<accession>A0A927RBQ9</accession>
<dbReference type="Proteomes" id="UP000638648">
    <property type="component" value="Unassembled WGS sequence"/>
</dbReference>
<dbReference type="GO" id="GO:0030655">
    <property type="term" value="P:beta-lactam antibiotic catabolic process"/>
    <property type="evidence" value="ECO:0007669"/>
    <property type="project" value="InterPro"/>
</dbReference>
<dbReference type="RefSeq" id="WP_192752691.1">
    <property type="nucleotide sequence ID" value="NZ_BAABJL010000273.1"/>
</dbReference>
<evidence type="ECO:0000313" key="2">
    <source>
        <dbReference type="EMBL" id="MBE1609034.1"/>
    </source>
</evidence>
<dbReference type="EC" id="3.5.2.6" evidence="2"/>
<dbReference type="Pfam" id="PF13354">
    <property type="entry name" value="Beta-lactamase2"/>
    <property type="match status" value="1"/>
</dbReference>
<dbReference type="InterPro" id="IPR012338">
    <property type="entry name" value="Beta-lactam/transpept-like"/>
</dbReference>
<keyword evidence="3" id="KW-1185">Reference proteome</keyword>
<keyword evidence="2" id="KW-0378">Hydrolase</keyword>
<dbReference type="EMBL" id="JADBEM010000001">
    <property type="protein sequence ID" value="MBE1609034.1"/>
    <property type="molecule type" value="Genomic_DNA"/>
</dbReference>
<feature type="domain" description="Beta-lactamase class A catalytic" evidence="1">
    <location>
        <begin position="35"/>
        <end position="279"/>
    </location>
</feature>
<dbReference type="SUPFAM" id="SSF56601">
    <property type="entry name" value="beta-lactamase/transpeptidase-like"/>
    <property type="match status" value="1"/>
</dbReference>
<protein>
    <submittedName>
        <fullName evidence="2">Beta-lactamase class A</fullName>
        <ecNumber evidence="2">3.5.2.6</ecNumber>
    </submittedName>
</protein>
<dbReference type="GO" id="GO:0046677">
    <property type="term" value="P:response to antibiotic"/>
    <property type="evidence" value="ECO:0007669"/>
    <property type="project" value="InterPro"/>
</dbReference>
<evidence type="ECO:0000259" key="1">
    <source>
        <dbReference type="Pfam" id="PF13354"/>
    </source>
</evidence>
<gene>
    <name evidence="2" type="ORF">HEB94_005882</name>
</gene>
<evidence type="ECO:0000313" key="3">
    <source>
        <dbReference type="Proteomes" id="UP000638648"/>
    </source>
</evidence>
<organism evidence="2 3">
    <name type="scientific">Actinopolymorpha pittospori</name>
    <dbReference type="NCBI Taxonomy" id="648752"/>
    <lineage>
        <taxon>Bacteria</taxon>
        <taxon>Bacillati</taxon>
        <taxon>Actinomycetota</taxon>
        <taxon>Actinomycetes</taxon>
        <taxon>Propionibacteriales</taxon>
        <taxon>Actinopolymorphaceae</taxon>
        <taxon>Actinopolymorpha</taxon>
    </lineage>
</organism>
<dbReference type="GO" id="GO:0008800">
    <property type="term" value="F:beta-lactamase activity"/>
    <property type="evidence" value="ECO:0007669"/>
    <property type="project" value="UniProtKB-EC"/>
</dbReference>
<dbReference type="AlphaFoldDB" id="A0A927RBQ9"/>
<dbReference type="InterPro" id="IPR000871">
    <property type="entry name" value="Beta-lactam_class-A"/>
</dbReference>
<name>A0A927RBQ9_9ACTN</name>
<comment type="caution">
    <text evidence="2">The sequence shown here is derived from an EMBL/GenBank/DDBJ whole genome shotgun (WGS) entry which is preliminary data.</text>
</comment>
<dbReference type="PANTHER" id="PTHR35333:SF3">
    <property type="entry name" value="BETA-LACTAMASE-TYPE TRANSPEPTIDASE FOLD CONTAINING PROTEIN"/>
    <property type="match status" value="1"/>
</dbReference>
<dbReference type="Gene3D" id="3.40.710.10">
    <property type="entry name" value="DD-peptidase/beta-lactamase superfamily"/>
    <property type="match status" value="1"/>
</dbReference>
<dbReference type="InterPro" id="IPR045155">
    <property type="entry name" value="Beta-lactam_cat"/>
</dbReference>
<sequence length="308" mass="32798">MSERQPAYVASSPELLPLAESVATGWRRLGVRGHLLARNVDTGEQLGFDVATPVPMASVAKVPLGLAVLERTATGGLDAARQITIDPVDGSFGSTGIAAYRHPATVAVGDLVYQMLSVSDNAAADTLLDLVGVDGMQQSLREWGCTGIQFRHRMQRMYDCAAGVAGDDFGLAMELAITSESTGHHVIETLDPAQGNVASAAALVDLLQWVWLDQIAVPAATAELRRLMSLQVFTFRLSADLRSDTVRVSGKTGSFLHLRHEIGMVEAESGDRVAIAALTRSTRRAKVAHDVDLAIGAAARSAFEALRR</sequence>
<dbReference type="PANTHER" id="PTHR35333">
    <property type="entry name" value="BETA-LACTAMASE"/>
    <property type="match status" value="1"/>
</dbReference>
<reference evidence="2" key="1">
    <citation type="submission" date="2020-10" db="EMBL/GenBank/DDBJ databases">
        <title>Sequencing the genomes of 1000 actinobacteria strains.</title>
        <authorList>
            <person name="Klenk H.-P."/>
        </authorList>
    </citation>
    <scope>NUCLEOTIDE SEQUENCE</scope>
    <source>
        <strain evidence="2">DSM 45354</strain>
    </source>
</reference>